<dbReference type="Gene3D" id="3.30.2290.10">
    <property type="entry name" value="PmbA/TldD superfamily"/>
    <property type="match status" value="1"/>
</dbReference>
<comment type="caution">
    <text evidence="2">The sequence shown here is derived from an EMBL/GenBank/DDBJ whole genome shotgun (WGS) entry which is preliminary data.</text>
</comment>
<dbReference type="PANTHER" id="PTHR43421">
    <property type="entry name" value="METALLOPROTEASE PMBA"/>
    <property type="match status" value="1"/>
</dbReference>
<dbReference type="SUPFAM" id="SSF111283">
    <property type="entry name" value="Putative modulator of DNA gyrase, PmbA/TldD"/>
    <property type="match status" value="1"/>
</dbReference>
<protein>
    <submittedName>
        <fullName evidence="2">Metallopeptidase TldD-related protein</fullName>
    </submittedName>
</protein>
<dbReference type="RefSeq" id="WP_345338457.1">
    <property type="nucleotide sequence ID" value="NZ_BAABLI010000005.1"/>
</dbReference>
<dbReference type="InterPro" id="IPR045569">
    <property type="entry name" value="Metalloprtase-TldD/E_C"/>
</dbReference>
<reference evidence="3" key="1">
    <citation type="journal article" date="2019" name="Int. J. Syst. Evol. Microbiol.">
        <title>The Global Catalogue of Microorganisms (GCM) 10K type strain sequencing project: providing services to taxonomists for standard genome sequencing and annotation.</title>
        <authorList>
            <consortium name="The Broad Institute Genomics Platform"/>
            <consortium name="The Broad Institute Genome Sequencing Center for Infectious Disease"/>
            <person name="Wu L."/>
            <person name="Ma J."/>
        </authorList>
    </citation>
    <scope>NUCLEOTIDE SEQUENCE [LARGE SCALE GENOMIC DNA]</scope>
    <source>
        <strain evidence="3">CGMCC 1.10992</strain>
    </source>
</reference>
<dbReference type="Pfam" id="PF19289">
    <property type="entry name" value="PmbA_TldD_3rd"/>
    <property type="match status" value="1"/>
</dbReference>
<keyword evidence="3" id="KW-1185">Reference proteome</keyword>
<evidence type="ECO:0000313" key="3">
    <source>
        <dbReference type="Proteomes" id="UP001597380"/>
    </source>
</evidence>
<name>A0ABW4XJX5_9GAMM</name>
<dbReference type="InterPro" id="IPR036059">
    <property type="entry name" value="TldD/PmbA_sf"/>
</dbReference>
<evidence type="ECO:0000313" key="2">
    <source>
        <dbReference type="EMBL" id="MFD2095297.1"/>
    </source>
</evidence>
<gene>
    <name evidence="2" type="ORF">ACFSJ3_04810</name>
</gene>
<dbReference type="EMBL" id="JBHUHT010000008">
    <property type="protein sequence ID" value="MFD2095297.1"/>
    <property type="molecule type" value="Genomic_DNA"/>
</dbReference>
<sequence length="424" mass="46150">MDAEVFANKLLAKLLEAGFEQAAVTIGTDSLDELNINQNQASLFRSSEKRKFTLIGIYQQRLITETSSVIEQDAIDALIKQMFVDVQTAPPDPANAISSRQQLKVEKGPQKPSLAVLTDKTRELIQHRAQKVPCFNIKEGYVRFKHSVTEMLTSEGSHLHSSVGSYGVAIFGCAKQGEKNSSSTYNSGECDDLADKPAQERFGLSELMHEAQNQIITQPIGDKFVGEVILSPSAAADLLDWFLFQLSGHCLMTGDSVYKDSVGELIASPLLTISSYLEGAGVEPITHDGFPAADIELVSQGRLNYLLPDLYSSRKLGIEHLPSGDAWCIAPGETARSEMVGSVKRGAIVNRLSMGDPAKNGDFSGVIKNSFYIEDGQQKHALSETMISGNVGKMLKNIVAVSKEFRDTGSFSSPWLQISGLHFS</sequence>
<dbReference type="InterPro" id="IPR035068">
    <property type="entry name" value="TldD/PmbA_N"/>
</dbReference>
<accession>A0ABW4XJX5</accession>
<dbReference type="PANTHER" id="PTHR43421:SF1">
    <property type="entry name" value="METALLOPROTEASE PMBA"/>
    <property type="match status" value="1"/>
</dbReference>
<dbReference type="Proteomes" id="UP001597380">
    <property type="component" value="Unassembled WGS sequence"/>
</dbReference>
<proteinExistence type="predicted"/>
<evidence type="ECO:0000259" key="1">
    <source>
        <dbReference type="Pfam" id="PF19289"/>
    </source>
</evidence>
<feature type="domain" description="Metalloprotease TldD/E C-terminal" evidence="1">
    <location>
        <begin position="227"/>
        <end position="423"/>
    </location>
</feature>
<organism evidence="2 3">
    <name type="scientific">Corallincola platygyrae</name>
    <dbReference type="NCBI Taxonomy" id="1193278"/>
    <lineage>
        <taxon>Bacteria</taxon>
        <taxon>Pseudomonadati</taxon>
        <taxon>Pseudomonadota</taxon>
        <taxon>Gammaproteobacteria</taxon>
        <taxon>Alteromonadales</taxon>
        <taxon>Psychromonadaceae</taxon>
        <taxon>Corallincola</taxon>
    </lineage>
</organism>
<dbReference type="InterPro" id="IPR047657">
    <property type="entry name" value="PmbA"/>
</dbReference>